<dbReference type="SUPFAM" id="SSF53335">
    <property type="entry name" value="S-adenosyl-L-methionine-dependent methyltransferases"/>
    <property type="match status" value="1"/>
</dbReference>
<dbReference type="Proteomes" id="UP001286456">
    <property type="component" value="Unassembled WGS sequence"/>
</dbReference>
<comment type="caution">
    <text evidence="1">The sequence shown here is derived from an EMBL/GenBank/DDBJ whole genome shotgun (WGS) entry which is preliminary data.</text>
</comment>
<evidence type="ECO:0000313" key="1">
    <source>
        <dbReference type="EMBL" id="KAK3336406.1"/>
    </source>
</evidence>
<gene>
    <name evidence="1" type="ORF">B0T19DRAFT_37925</name>
</gene>
<dbReference type="PANTHER" id="PTHR39290:SF6">
    <property type="entry name" value="S-ADENOSYL-L-METHIONINE-DEPENDENT METHYLTRANSFERASES SUPERFAMILY PROTEIN"/>
    <property type="match status" value="1"/>
</dbReference>
<accession>A0AAE0MKX1</accession>
<reference evidence="1" key="1">
    <citation type="journal article" date="2023" name="Mol. Phylogenet. Evol.">
        <title>Genome-scale phylogeny and comparative genomics of the fungal order Sordariales.</title>
        <authorList>
            <person name="Hensen N."/>
            <person name="Bonometti L."/>
            <person name="Westerberg I."/>
            <person name="Brannstrom I.O."/>
            <person name="Guillou S."/>
            <person name="Cros-Aarteil S."/>
            <person name="Calhoun S."/>
            <person name="Haridas S."/>
            <person name="Kuo A."/>
            <person name="Mondo S."/>
            <person name="Pangilinan J."/>
            <person name="Riley R."/>
            <person name="LaButti K."/>
            <person name="Andreopoulos B."/>
            <person name="Lipzen A."/>
            <person name="Chen C."/>
            <person name="Yan M."/>
            <person name="Daum C."/>
            <person name="Ng V."/>
            <person name="Clum A."/>
            <person name="Steindorff A."/>
            <person name="Ohm R.A."/>
            <person name="Martin F."/>
            <person name="Silar P."/>
            <person name="Natvig D.O."/>
            <person name="Lalanne C."/>
            <person name="Gautier V."/>
            <person name="Ament-Velasquez S.L."/>
            <person name="Kruys A."/>
            <person name="Hutchinson M.I."/>
            <person name="Powell A.J."/>
            <person name="Barry K."/>
            <person name="Miller A.N."/>
            <person name="Grigoriev I.V."/>
            <person name="Debuchy R."/>
            <person name="Gladieux P."/>
            <person name="Hiltunen Thoren M."/>
            <person name="Johannesson H."/>
        </authorList>
    </citation>
    <scope>NUCLEOTIDE SEQUENCE</scope>
    <source>
        <strain evidence="1">SMH4131-1</strain>
    </source>
</reference>
<protein>
    <submittedName>
        <fullName evidence="1">Uncharacterized protein</fullName>
    </submittedName>
</protein>
<proteinExistence type="predicted"/>
<name>A0AAE0MKX1_9PEZI</name>
<keyword evidence="2" id="KW-1185">Reference proteome</keyword>
<dbReference type="PANTHER" id="PTHR39290">
    <property type="entry name" value="C3H1-TYPE DOMAIN-CONTAINING PROTEIN-RELATED"/>
    <property type="match status" value="1"/>
</dbReference>
<dbReference type="InterPro" id="IPR029063">
    <property type="entry name" value="SAM-dependent_MTases_sf"/>
</dbReference>
<dbReference type="AlphaFoldDB" id="A0AAE0MKX1"/>
<sequence>MPNNKKKHTAVVHCVGSGAAFIPSDAIEDTATHEKALQALDTDNDFETAIKTWFRIPDDDAYEYLATASVALAQVQRVINMGGANGMHAWYWSGESVLPPPPKADIEAYISIFQPTTQTAAALRTFLANAHKTSIRHDVAQHLTTTRFLSPSHPSSLIIPKTKPKNPAPLNPYLDFWAWSCRALQWCGPLPLPQGSPHAHRSHHVLPILMHHFGCAVPSHEALCILRSLAGGRDIADVGSGAGYWTFMLRRYGCSVVPIDSGQSSWRVTWVDDTVIADGPRWLAANTAPSTSTKTEPAKDVVLLLVYPIVGGTEGGFTRGVMAAYRGDTVAVVGTQNHSGYTGFRDMTMDEYMQREHGDEWTKIVQISLPSFAGKDEALFVFQRREKGAANV</sequence>
<organism evidence="1 2">
    <name type="scientific">Cercophora scortea</name>
    <dbReference type="NCBI Taxonomy" id="314031"/>
    <lineage>
        <taxon>Eukaryota</taxon>
        <taxon>Fungi</taxon>
        <taxon>Dikarya</taxon>
        <taxon>Ascomycota</taxon>
        <taxon>Pezizomycotina</taxon>
        <taxon>Sordariomycetes</taxon>
        <taxon>Sordariomycetidae</taxon>
        <taxon>Sordariales</taxon>
        <taxon>Lasiosphaeriaceae</taxon>
        <taxon>Cercophora</taxon>
    </lineage>
</organism>
<dbReference type="EMBL" id="JAUEPO010000001">
    <property type="protein sequence ID" value="KAK3336406.1"/>
    <property type="molecule type" value="Genomic_DNA"/>
</dbReference>
<reference evidence="1" key="2">
    <citation type="submission" date="2023-06" db="EMBL/GenBank/DDBJ databases">
        <authorList>
            <consortium name="Lawrence Berkeley National Laboratory"/>
            <person name="Haridas S."/>
            <person name="Hensen N."/>
            <person name="Bonometti L."/>
            <person name="Westerberg I."/>
            <person name="Brannstrom I.O."/>
            <person name="Guillou S."/>
            <person name="Cros-Aarteil S."/>
            <person name="Calhoun S."/>
            <person name="Kuo A."/>
            <person name="Mondo S."/>
            <person name="Pangilinan J."/>
            <person name="Riley R."/>
            <person name="Labutti K."/>
            <person name="Andreopoulos B."/>
            <person name="Lipzen A."/>
            <person name="Chen C."/>
            <person name="Yanf M."/>
            <person name="Daum C."/>
            <person name="Ng V."/>
            <person name="Clum A."/>
            <person name="Steindorff A."/>
            <person name="Ohm R."/>
            <person name="Martin F."/>
            <person name="Silar P."/>
            <person name="Natvig D."/>
            <person name="Lalanne C."/>
            <person name="Gautier V."/>
            <person name="Ament-Velasquez S.L."/>
            <person name="Kruys A."/>
            <person name="Hutchinson M.I."/>
            <person name="Powell A.J."/>
            <person name="Barry K."/>
            <person name="Miller A.N."/>
            <person name="Grigoriev I.V."/>
            <person name="Debuchy R."/>
            <person name="Gladieux P."/>
            <person name="Thoren M.H."/>
            <person name="Johannesson H."/>
        </authorList>
    </citation>
    <scope>NUCLEOTIDE SEQUENCE</scope>
    <source>
        <strain evidence="1">SMH4131-1</strain>
    </source>
</reference>
<evidence type="ECO:0000313" key="2">
    <source>
        <dbReference type="Proteomes" id="UP001286456"/>
    </source>
</evidence>